<dbReference type="InterPro" id="IPR000073">
    <property type="entry name" value="AB_hydrolase_1"/>
</dbReference>
<dbReference type="PANTHER" id="PTHR43798">
    <property type="entry name" value="MONOACYLGLYCEROL LIPASE"/>
    <property type="match status" value="1"/>
</dbReference>
<reference evidence="2" key="1">
    <citation type="submission" date="2020-05" db="EMBL/GenBank/DDBJ databases">
        <authorList>
            <person name="Chiriac C."/>
            <person name="Salcher M."/>
            <person name="Ghai R."/>
            <person name="Kavagutti S V."/>
        </authorList>
    </citation>
    <scope>NUCLEOTIDE SEQUENCE</scope>
</reference>
<dbReference type="InterPro" id="IPR050266">
    <property type="entry name" value="AB_hydrolase_sf"/>
</dbReference>
<dbReference type="GO" id="GO:0016020">
    <property type="term" value="C:membrane"/>
    <property type="evidence" value="ECO:0007669"/>
    <property type="project" value="TreeGrafter"/>
</dbReference>
<dbReference type="SUPFAM" id="SSF53474">
    <property type="entry name" value="alpha/beta-Hydrolases"/>
    <property type="match status" value="1"/>
</dbReference>
<dbReference type="Pfam" id="PF12697">
    <property type="entry name" value="Abhydrolase_6"/>
    <property type="match status" value="1"/>
</dbReference>
<evidence type="ECO:0000313" key="2">
    <source>
        <dbReference type="EMBL" id="CAB5038524.1"/>
    </source>
</evidence>
<accession>A0A6J7SB16</accession>
<sequence length="263" mass="28537">MPIKYQLKESNGPVFVLIHGMGSASNAWKPLLPELENYGSILLLDLPGHGGNPLDPEIEMDPASMANAIANLINQLDLPPVHLIGNSLGGWIALELAAAKPDLIASVTGLAPAGLWLTPFLHRIPGTDLSKRMAKASSGIAPTALKSLAARRLGFSRISPHWEEMDYQTLLDAVTAMSESDGYYPAWDATLNRRFDSMISDQVPTTIVFGDSDYVLPSRTCQERSLAPAHAKWIVLEKVGHAPMWDEPGKVVKIINETVSLVK</sequence>
<dbReference type="InterPro" id="IPR029058">
    <property type="entry name" value="AB_hydrolase_fold"/>
</dbReference>
<dbReference type="Gene3D" id="3.40.50.1820">
    <property type="entry name" value="alpha/beta hydrolase"/>
    <property type="match status" value="1"/>
</dbReference>
<dbReference type="EMBL" id="CAFBPY010000111">
    <property type="protein sequence ID" value="CAB5038524.1"/>
    <property type="molecule type" value="Genomic_DNA"/>
</dbReference>
<evidence type="ECO:0000259" key="1">
    <source>
        <dbReference type="Pfam" id="PF12697"/>
    </source>
</evidence>
<dbReference type="PANTHER" id="PTHR43798:SF33">
    <property type="entry name" value="HYDROLASE, PUTATIVE (AFU_ORTHOLOGUE AFUA_2G14860)-RELATED"/>
    <property type="match status" value="1"/>
</dbReference>
<dbReference type="PRINTS" id="PR00111">
    <property type="entry name" value="ABHYDROLASE"/>
</dbReference>
<proteinExistence type="predicted"/>
<name>A0A6J7SB16_9ZZZZ</name>
<organism evidence="2">
    <name type="scientific">freshwater metagenome</name>
    <dbReference type="NCBI Taxonomy" id="449393"/>
    <lineage>
        <taxon>unclassified sequences</taxon>
        <taxon>metagenomes</taxon>
        <taxon>ecological metagenomes</taxon>
    </lineage>
</organism>
<dbReference type="AlphaFoldDB" id="A0A6J7SB16"/>
<gene>
    <name evidence="2" type="ORF">UFOPK4209_00754</name>
</gene>
<protein>
    <submittedName>
        <fullName evidence="2">Unannotated protein</fullName>
    </submittedName>
</protein>
<feature type="domain" description="AB hydrolase-1" evidence="1">
    <location>
        <begin position="15"/>
        <end position="253"/>
    </location>
</feature>